<evidence type="ECO:0000256" key="15">
    <source>
        <dbReference type="PIRSR" id="PIRSR001365-2"/>
    </source>
</evidence>
<evidence type="ECO:0000256" key="4">
    <source>
        <dbReference type="ARBA" id="ARBA00012086"/>
    </source>
</evidence>
<keyword evidence="9 12" id="KW-0456">Lyase</keyword>
<dbReference type="EC" id="4.3.3.7" evidence="4 12"/>
<evidence type="ECO:0000256" key="11">
    <source>
        <dbReference type="ARBA" id="ARBA00047836"/>
    </source>
</evidence>
<feature type="site" description="Part of a proton relay during catalysis" evidence="12">
    <location>
        <position position="45"/>
    </location>
</feature>
<comment type="similarity">
    <text evidence="3 12 13">Belongs to the DapA family.</text>
</comment>
<comment type="caution">
    <text evidence="12">Was originally thought to be a dihydrodipicolinate synthase (DHDPS), catalyzing the condensation of (S)-aspartate-beta-semialdehyde [(S)-ASA] and pyruvate to dihydrodipicolinate (DHDP). However, it was shown in E.coli that the product of the enzymatic reaction is not dihydrodipicolinate but in fact (4S)-4-hydroxy-2,3,4,5-tetrahydro-(2S)-dipicolinic acid (HTPA), and that the consecutive dehydration reaction leading to DHDP is not spontaneous but catalyzed by DapB.</text>
</comment>
<organism evidence="16 17">
    <name type="scientific">Alicyclobacillus mengziensis</name>
    <dbReference type="NCBI Taxonomy" id="2931921"/>
    <lineage>
        <taxon>Bacteria</taxon>
        <taxon>Bacillati</taxon>
        <taxon>Bacillota</taxon>
        <taxon>Bacilli</taxon>
        <taxon>Bacillales</taxon>
        <taxon>Alicyclobacillaceae</taxon>
        <taxon>Alicyclobacillus</taxon>
    </lineage>
</organism>
<keyword evidence="10 12" id="KW-0704">Schiff base</keyword>
<dbReference type="GO" id="GO:0008840">
    <property type="term" value="F:4-hydroxy-tetrahydrodipicolinate synthase activity"/>
    <property type="evidence" value="ECO:0007669"/>
    <property type="project" value="UniProtKB-UniRule"/>
</dbReference>
<name>A0A9X7Z3X1_9BACL</name>
<dbReference type="GO" id="GO:0009089">
    <property type="term" value="P:lysine biosynthetic process via diaminopimelate"/>
    <property type="evidence" value="ECO:0007669"/>
    <property type="project" value="UniProtKB-UniRule"/>
</dbReference>
<keyword evidence="5 12" id="KW-0963">Cytoplasm</keyword>
<accession>A0A9X7Z3X1</accession>
<dbReference type="RefSeq" id="WP_206654764.1">
    <property type="nucleotide sequence ID" value="NZ_CP071182.1"/>
</dbReference>
<evidence type="ECO:0000256" key="8">
    <source>
        <dbReference type="ARBA" id="ARBA00023154"/>
    </source>
</evidence>
<dbReference type="InterPro" id="IPR002220">
    <property type="entry name" value="DapA-like"/>
</dbReference>
<dbReference type="AlphaFoldDB" id="A0A9X7Z3X1"/>
<evidence type="ECO:0000256" key="9">
    <source>
        <dbReference type="ARBA" id="ARBA00023239"/>
    </source>
</evidence>
<evidence type="ECO:0000256" key="13">
    <source>
        <dbReference type="PIRNR" id="PIRNR001365"/>
    </source>
</evidence>
<sequence>MDFGRLVTAMATPFDQTGALDEAGVKRLVHHLIDTGTTTIVAAGTTGESPTLSHEEKLRLFALTLAAADNRVPVIAGTGSNDTNSSVTLSQEAEKLGVQGLLLVAPYYNRPSQDGLYEHFRTIAQSVNIPVMLYNVPGRTGVNVDTDTILRLAELPNVVAVKEASGNMNQILRIAAEKPDELFLYSGDDKLTLPMMAVGAYGVVSVAAHLVGPEMTRMIDAFVAGDIRAASMWQGRLLPIFEALFASSSPSPLKAGLLHMGLPGGRLRLPLVEAPEGVTSEVLRQLNRLGKLASN</sequence>
<dbReference type="EMBL" id="CP071182">
    <property type="protein sequence ID" value="QSO45394.1"/>
    <property type="molecule type" value="Genomic_DNA"/>
</dbReference>
<dbReference type="SMART" id="SM01130">
    <property type="entry name" value="DHDPS"/>
    <property type="match status" value="1"/>
</dbReference>
<comment type="subcellular location">
    <subcellularLocation>
        <location evidence="12">Cytoplasm</location>
    </subcellularLocation>
</comment>
<keyword evidence="8 12" id="KW-0457">Lysine biosynthesis</keyword>
<keyword evidence="7 12" id="KW-0220">Diaminopimelate biosynthesis</keyword>
<dbReference type="Pfam" id="PF00701">
    <property type="entry name" value="DHDPS"/>
    <property type="match status" value="1"/>
</dbReference>
<dbReference type="PRINTS" id="PR00146">
    <property type="entry name" value="DHPICSNTHASE"/>
</dbReference>
<evidence type="ECO:0000256" key="14">
    <source>
        <dbReference type="PIRSR" id="PIRSR001365-1"/>
    </source>
</evidence>
<evidence type="ECO:0000313" key="17">
    <source>
        <dbReference type="Proteomes" id="UP000663505"/>
    </source>
</evidence>
<keyword evidence="6 12" id="KW-0028">Amino-acid biosynthesis</keyword>
<evidence type="ECO:0000313" key="16">
    <source>
        <dbReference type="EMBL" id="QSO45394.1"/>
    </source>
</evidence>
<dbReference type="HAMAP" id="MF_00418">
    <property type="entry name" value="DapA"/>
    <property type="match status" value="1"/>
</dbReference>
<dbReference type="InterPro" id="IPR020625">
    <property type="entry name" value="Schiff_base-form_aldolases_AS"/>
</dbReference>
<dbReference type="InterPro" id="IPR005263">
    <property type="entry name" value="DapA"/>
</dbReference>
<comment type="pathway">
    <text evidence="2 12">Amino-acid biosynthesis; L-lysine biosynthesis via DAP pathway; (S)-tetrahydrodipicolinate from L-aspartate: step 3/4.</text>
</comment>
<comment type="catalytic activity">
    <reaction evidence="11 12">
        <text>L-aspartate 4-semialdehyde + pyruvate = (2S,4S)-4-hydroxy-2,3,4,5-tetrahydrodipicolinate + H2O + H(+)</text>
        <dbReference type="Rhea" id="RHEA:34171"/>
        <dbReference type="ChEBI" id="CHEBI:15361"/>
        <dbReference type="ChEBI" id="CHEBI:15377"/>
        <dbReference type="ChEBI" id="CHEBI:15378"/>
        <dbReference type="ChEBI" id="CHEBI:67139"/>
        <dbReference type="ChEBI" id="CHEBI:537519"/>
        <dbReference type="EC" id="4.3.3.7"/>
    </reaction>
</comment>
<dbReference type="SUPFAM" id="SSF51569">
    <property type="entry name" value="Aldolase"/>
    <property type="match status" value="1"/>
</dbReference>
<dbReference type="Proteomes" id="UP000663505">
    <property type="component" value="Chromosome"/>
</dbReference>
<dbReference type="InterPro" id="IPR013785">
    <property type="entry name" value="Aldolase_TIM"/>
</dbReference>
<evidence type="ECO:0000256" key="6">
    <source>
        <dbReference type="ARBA" id="ARBA00022605"/>
    </source>
</evidence>
<feature type="binding site" evidence="12 15">
    <location>
        <position position="204"/>
    </location>
    <ligand>
        <name>pyruvate</name>
        <dbReference type="ChEBI" id="CHEBI:15361"/>
    </ligand>
</feature>
<feature type="site" description="Part of a proton relay during catalysis" evidence="12">
    <location>
        <position position="108"/>
    </location>
</feature>
<evidence type="ECO:0000256" key="12">
    <source>
        <dbReference type="HAMAP-Rule" id="MF_00418"/>
    </source>
</evidence>
<comment type="function">
    <text evidence="1 12">Catalyzes the condensation of (S)-aspartate-beta-semialdehyde [(S)-ASA] and pyruvate to 4-hydroxy-tetrahydrodipicolinate (HTPA).</text>
</comment>
<dbReference type="PANTHER" id="PTHR12128">
    <property type="entry name" value="DIHYDRODIPICOLINATE SYNTHASE"/>
    <property type="match status" value="1"/>
</dbReference>
<dbReference type="CDD" id="cd00950">
    <property type="entry name" value="DHDPS"/>
    <property type="match status" value="1"/>
</dbReference>
<evidence type="ECO:0000256" key="1">
    <source>
        <dbReference type="ARBA" id="ARBA00003294"/>
    </source>
</evidence>
<feature type="active site" description="Schiff-base intermediate with substrate" evidence="12 14">
    <location>
        <position position="162"/>
    </location>
</feature>
<dbReference type="GO" id="GO:0019877">
    <property type="term" value="P:diaminopimelate biosynthetic process"/>
    <property type="evidence" value="ECO:0007669"/>
    <property type="project" value="UniProtKB-UniRule"/>
</dbReference>
<proteinExistence type="inferred from homology"/>
<feature type="active site" description="Proton donor/acceptor" evidence="12 14">
    <location>
        <position position="134"/>
    </location>
</feature>
<evidence type="ECO:0000256" key="2">
    <source>
        <dbReference type="ARBA" id="ARBA00005120"/>
    </source>
</evidence>
<evidence type="ECO:0000256" key="3">
    <source>
        <dbReference type="ARBA" id="ARBA00007592"/>
    </source>
</evidence>
<dbReference type="PROSITE" id="PS00666">
    <property type="entry name" value="DHDPS_2"/>
    <property type="match status" value="1"/>
</dbReference>
<keyword evidence="17" id="KW-1185">Reference proteome</keyword>
<dbReference type="Gene3D" id="3.20.20.70">
    <property type="entry name" value="Aldolase class I"/>
    <property type="match status" value="1"/>
</dbReference>
<feature type="binding site" evidence="12 15">
    <location>
        <position position="46"/>
    </location>
    <ligand>
        <name>pyruvate</name>
        <dbReference type="ChEBI" id="CHEBI:15361"/>
    </ligand>
</feature>
<dbReference type="KEGG" id="afx:JZ786_12400"/>
<comment type="subunit">
    <text evidence="12">Homotetramer; dimer of dimers.</text>
</comment>
<dbReference type="PIRSF" id="PIRSF001365">
    <property type="entry name" value="DHDPS"/>
    <property type="match status" value="1"/>
</dbReference>
<reference evidence="16 17" key="1">
    <citation type="submission" date="2021-02" db="EMBL/GenBank/DDBJ databases">
        <title>Alicyclobacillus curvatus sp. nov. and Alicyclobacillus mengziensis sp. nov., two acidophilic bacteria isolated from acid mine drainage.</title>
        <authorList>
            <person name="Huang Y."/>
        </authorList>
    </citation>
    <scope>NUCLEOTIDE SEQUENCE [LARGE SCALE GENOMIC DNA]</scope>
    <source>
        <strain evidence="16 17">S30H14</strain>
    </source>
</reference>
<dbReference type="GO" id="GO:0005829">
    <property type="term" value="C:cytosol"/>
    <property type="evidence" value="ECO:0007669"/>
    <property type="project" value="TreeGrafter"/>
</dbReference>
<protein>
    <recommendedName>
        <fullName evidence="4 12">4-hydroxy-tetrahydrodipicolinate synthase</fullName>
        <shortName evidence="12">HTPA synthase</shortName>
        <ecNumber evidence="4 12">4.3.3.7</ecNumber>
    </recommendedName>
</protein>
<evidence type="ECO:0000256" key="10">
    <source>
        <dbReference type="ARBA" id="ARBA00023270"/>
    </source>
</evidence>
<gene>
    <name evidence="12 16" type="primary">dapA</name>
    <name evidence="16" type="ORF">JZ786_12400</name>
</gene>
<evidence type="ECO:0000256" key="5">
    <source>
        <dbReference type="ARBA" id="ARBA00022490"/>
    </source>
</evidence>
<evidence type="ECO:0000256" key="7">
    <source>
        <dbReference type="ARBA" id="ARBA00022915"/>
    </source>
</evidence>
<dbReference type="PANTHER" id="PTHR12128:SF66">
    <property type="entry name" value="4-HYDROXY-2-OXOGLUTARATE ALDOLASE, MITOCHONDRIAL"/>
    <property type="match status" value="1"/>
</dbReference>
<dbReference type="NCBIfam" id="TIGR00674">
    <property type="entry name" value="dapA"/>
    <property type="match status" value="1"/>
</dbReference>